<dbReference type="InterPro" id="IPR004859">
    <property type="entry name" value="Xrn1_N"/>
</dbReference>
<dbReference type="GO" id="GO:0004534">
    <property type="term" value="F:5'-3' RNA exonuclease activity"/>
    <property type="evidence" value="ECO:0007669"/>
    <property type="project" value="TreeGrafter"/>
</dbReference>
<dbReference type="GO" id="GO:0005634">
    <property type="term" value="C:nucleus"/>
    <property type="evidence" value="ECO:0007669"/>
    <property type="project" value="TreeGrafter"/>
</dbReference>
<dbReference type="Gene3D" id="2.170.260.40">
    <property type="match status" value="1"/>
</dbReference>
<dbReference type="PANTHER" id="PTHR12341:SF7">
    <property type="entry name" value="5'-3' EXORIBONUCLEASE 1"/>
    <property type="match status" value="1"/>
</dbReference>
<evidence type="ECO:0000259" key="7">
    <source>
        <dbReference type="Pfam" id="PF03159"/>
    </source>
</evidence>
<name>A0A182IVE8_ANOAO</name>
<dbReference type="Gene3D" id="2.30.30.750">
    <property type="match status" value="1"/>
</dbReference>
<evidence type="ECO:0000256" key="3">
    <source>
        <dbReference type="ARBA" id="ARBA00022839"/>
    </source>
</evidence>
<dbReference type="InterPro" id="IPR041412">
    <property type="entry name" value="Xrn1_helical"/>
</dbReference>
<evidence type="ECO:0000259" key="11">
    <source>
        <dbReference type="Pfam" id="PF18334"/>
    </source>
</evidence>
<dbReference type="InterPro" id="IPR047008">
    <property type="entry name" value="XRN1_SH3_sf"/>
</dbReference>
<comment type="similarity">
    <text evidence="4">Belongs to the 5'-3' exonuclease family.</text>
</comment>
<dbReference type="InterPro" id="IPR047007">
    <property type="entry name" value="XRN1_D1_sf"/>
</dbReference>
<dbReference type="EnsemblMetazoa" id="AATE006235-RA">
    <property type="protein sequence ID" value="AATE006235-PA.1"/>
    <property type="gene ID" value="AATE006235"/>
</dbReference>
<evidence type="ECO:0000256" key="6">
    <source>
        <dbReference type="SAM" id="Phobius"/>
    </source>
</evidence>
<evidence type="ECO:0000256" key="5">
    <source>
        <dbReference type="SAM" id="MobiDB-lite"/>
    </source>
</evidence>
<feature type="domain" description="Exoribonuclease Xrn1 D2/D3" evidence="11">
    <location>
        <begin position="823"/>
        <end position="1045"/>
    </location>
</feature>
<feature type="domain" description="5'-3' exoribonuclease 1 D1" evidence="10">
    <location>
        <begin position="653"/>
        <end position="810"/>
    </location>
</feature>
<dbReference type="Pfam" id="PF03159">
    <property type="entry name" value="XRN_N"/>
    <property type="match status" value="1"/>
</dbReference>
<feature type="compositionally biased region" description="Basic and acidic residues" evidence="5">
    <location>
        <begin position="1756"/>
        <end position="1767"/>
    </location>
</feature>
<feature type="compositionally biased region" description="Polar residues" evidence="5">
    <location>
        <begin position="1643"/>
        <end position="1684"/>
    </location>
</feature>
<dbReference type="Pfam" id="PF17846">
    <property type="entry name" value="XRN_M"/>
    <property type="match status" value="1"/>
</dbReference>
<dbReference type="Pfam" id="PF15065">
    <property type="entry name" value="NCU-G1"/>
    <property type="match status" value="1"/>
</dbReference>
<dbReference type="Gene3D" id="3.40.50.12390">
    <property type="match status" value="2"/>
</dbReference>
<evidence type="ECO:0000259" key="10">
    <source>
        <dbReference type="Pfam" id="PF18332"/>
    </source>
</evidence>
<organism evidence="12">
    <name type="scientific">Anopheles atroparvus</name>
    <name type="common">European mosquito</name>
    <dbReference type="NCBI Taxonomy" id="41427"/>
    <lineage>
        <taxon>Eukaryota</taxon>
        <taxon>Metazoa</taxon>
        <taxon>Ecdysozoa</taxon>
        <taxon>Arthropoda</taxon>
        <taxon>Hexapoda</taxon>
        <taxon>Insecta</taxon>
        <taxon>Pterygota</taxon>
        <taxon>Neoptera</taxon>
        <taxon>Endopterygota</taxon>
        <taxon>Diptera</taxon>
        <taxon>Nematocera</taxon>
        <taxon>Culicoidea</taxon>
        <taxon>Culicidae</taxon>
        <taxon>Anophelinae</taxon>
        <taxon>Anopheles</taxon>
    </lineage>
</organism>
<keyword evidence="1" id="KW-0540">Nuclease</keyword>
<evidence type="ECO:0000256" key="2">
    <source>
        <dbReference type="ARBA" id="ARBA00022801"/>
    </source>
</evidence>
<dbReference type="Gene3D" id="1.25.40.1050">
    <property type="match status" value="1"/>
</dbReference>
<dbReference type="GO" id="GO:0000956">
    <property type="term" value="P:nuclear-transcribed mRNA catabolic process"/>
    <property type="evidence" value="ECO:0007669"/>
    <property type="project" value="TreeGrafter"/>
</dbReference>
<feature type="region of interest" description="Disordered" evidence="5">
    <location>
        <begin position="1749"/>
        <end position="1820"/>
    </location>
</feature>
<proteinExistence type="inferred from homology"/>
<feature type="compositionally biased region" description="Low complexity" evidence="5">
    <location>
        <begin position="1553"/>
        <end position="1566"/>
    </location>
</feature>
<dbReference type="InterPro" id="IPR029382">
    <property type="entry name" value="NCU-G1"/>
</dbReference>
<evidence type="ECO:0000259" key="9">
    <source>
        <dbReference type="Pfam" id="PF18129"/>
    </source>
</evidence>
<dbReference type="InterPro" id="IPR041106">
    <property type="entry name" value="XRN1_D2_D3"/>
</dbReference>
<evidence type="ECO:0000256" key="1">
    <source>
        <dbReference type="ARBA" id="ARBA00022722"/>
    </source>
</evidence>
<dbReference type="CDD" id="cd18673">
    <property type="entry name" value="PIN_XRN1-2-like"/>
    <property type="match status" value="1"/>
</dbReference>
<feature type="compositionally biased region" description="Basic and acidic residues" evidence="5">
    <location>
        <begin position="1780"/>
        <end position="1797"/>
    </location>
</feature>
<feature type="compositionally biased region" description="Polar residues" evidence="5">
    <location>
        <begin position="1257"/>
        <end position="1273"/>
    </location>
</feature>
<dbReference type="VEuPathDB" id="VectorBase:AATE006235"/>
<keyword evidence="6" id="KW-0812">Transmembrane</keyword>
<keyword evidence="6" id="KW-0472">Membrane</keyword>
<evidence type="ECO:0000313" key="12">
    <source>
        <dbReference type="EnsemblMetazoa" id="AATE006235-PA.1"/>
    </source>
</evidence>
<dbReference type="InterPro" id="IPR027073">
    <property type="entry name" value="5_3_exoribonuclease"/>
</dbReference>
<dbReference type="InterPro" id="IPR040992">
    <property type="entry name" value="XRN1_D1"/>
</dbReference>
<dbReference type="STRING" id="41427.A0A182IVE8"/>
<feature type="domain" description="5'-3' exoribonuclease 1 SH3-like" evidence="9">
    <location>
        <begin position="1072"/>
        <end position="1154"/>
    </location>
</feature>
<dbReference type="InterPro" id="IPR041385">
    <property type="entry name" value="SH3_12"/>
</dbReference>
<sequence length="2143" mass="241182">MGVPKFFRYISERYPCLSELLRENQVPEFDNLYLDMNGIIHNCSHPNDADVMFRISEEMIFEGVFHYVEYLFKMIRPQKLFFIAVDGVAPRAKMNQQRGRRFRSANEAEQQLKRAIAKGEEIPSGDRFDSNCITPGTAFMVRLQKALEHFIQVKIATDVLWKACTVILSGHETPGEGEHKIMEYIRHAKAQPDFNPNTRHCLYGLDADLIMLGLCTHERYFSLLREEVKFGKNDKKTTVLKDIRFYLLHLTLLSEYLELEFASVRDKIRFAFDIHKLIDDWILLLYLVGNDFIPHLPHLHINENALPILYKAYKDVLPEMDGYINEGGILNLPRLQMLMRRLAVFDREQFLERYTDLKYLEGKCGKDNLEAFDVTPSEIIGSSEVDKDLMALIMSSEMLDSEGEDGEPLVALGDIEKDPELFEKEFQSYKRNYYMTKMGYSDFTEEVRAEQAECYVRALQWTLHYYYRGVVSWSWYYPHHYAPFISDVDNIDHLVLSYELGCPFLPFQQLLSVLPAASKSHLPAAYHQLMTDPNSPVYDFYPPEFSTDMNGKQQEWEAVVLIPFIDEKRLLKAMHLCDAFLTDEEKQRNVHGPMLQYQYDATQDQPLESKYGLGFVEHLTVRRTDIYRNDLAVEEKRLVLGPSKGAIVDGYAKGFPTFKHLNYHGVLKEARVKIFNFPSKNDSMVIHVDQPTPTDTATLAKRLLGKIVYVSWPHLLEAKVVRVADNKSTYEPNATEPKQTDERSFTMSTKSIIEHNQNRLALNVGPIKQLVYVRACVGTEYVLKDDGFILKRLWNNIDVAYAAQTIVCDLQDVMKSLRPYLEIEEMFPLESAVFLRGTEDYGSMGQVAEISATTKRVKAHFLVHEEPDLHPVFQVHKRSMSNYRGVNDTAAALGISGGLLLQLTGTILVAFGGHRSLNVDDEKTINIGLRLRMISRDEEAVGYCRKVNRCWVFSDKTIQLLEAYDERVPGLFERLEATGRMKVRFETDLFGEGNEGKLKELYEWLKVQDHMTVERRSCGIELLEEPAVGKLADIIDHYRERHKPKVRTIIANPRDLYRPGMKKAKKIDYSIDFNLLDRVIVVQETEDVPLGRRGTIIGVHDLTDPNPVRREAIGQQDSYFEILFDEPFHKGVNIFNLPATEKRVMRLPQGALLNISAGRAAHGHRYKPDPVIAFEPMSEQWSLKTNQWSNDQGIVASQSWRNQSQKTVSAAADSIQRRVNERIEKRNKFRNNTNAPPPSSDAIAPFIPATVALPRQAQGSQGSGKPQPTTVQRDNAEQIRKVEFEKLWQKLKESSKSNATMFDENDIRSFAQAVRGPTGEVGKVCTTYTADHQLSPHAGNSLRHFVDTIQKKSETTGELGNSALKASSDDVEGDMTGLLKQALRIDGTVENNDSAVIASRVQQELQLPTPASLPKPPIQWQRRDEPSLSTVPSVVEGNKGMLQQGNDGPSNRGAGLSDTANPSAFIAQYGNMPHQPVPPGPMMFSHAGQPVVLHPHLQQPPGMLPLNYRPLMMRPPSNAFFQQHQPLFGAPPPSMHQQSEVLHPGALFGAYRPPQQQQQQQHQQRYGPPPQMPQPMDVLPRGTPFNGLRRHQQQQPMVNDAPPTAMMMPPQHPAGLGPKGPQNLSYNRNNPAGNGAFVPLQAMKQSVKSKPASTNASHKHNGSTTDNTGNANSLGQTSKPQGRQQNKDGAAKRNGKKAALLAGTTMDTTTNTQQPVGNSFNEKNARERQVVGQRKAEADKGFVEFLSVTSESRAQPSEESKADKHSVEFVSVTSESRAQPSEESKAAIESADKAVQKEKKHHKNSGPAKQPMSAQGCKDATGDEQAVVKKLRATLNPGCDICENRTDITLVHIAAESDTDTIHYVWDFTGKPTILVALTGKDARFHINWDLLMDSKPGSVNFTESPRYTFMAVINRLNAYSTKDHGMDFPHLLHSSNSTQIDIVFNNITNRFANPRFAVELLFVVSEQAVVGSDFEVTKRKTLDDEHTPGIFEIVDVLSPGAFTFSAGGYIEYRPVSYTNPARLIASSTETRQSQPVTIDAPSVALKTTLAFALYGDSLGQRLVQGMNVSFGVSEDGFYRKTNYTTMTFQVGYGMPPAEELSAFVLIVAGIGIGIPLVVLTGGLLYVCLKKLRNRGRFQQERL</sequence>
<feature type="transmembrane region" description="Helical" evidence="6">
    <location>
        <begin position="2103"/>
        <end position="2129"/>
    </location>
</feature>
<accession>A0A182IVE8</accession>
<dbReference type="GO" id="GO:0003723">
    <property type="term" value="F:RNA binding"/>
    <property type="evidence" value="ECO:0007669"/>
    <property type="project" value="TreeGrafter"/>
</dbReference>
<evidence type="ECO:0000256" key="4">
    <source>
        <dbReference type="ARBA" id="ARBA00038299"/>
    </source>
</evidence>
<keyword evidence="3" id="KW-0269">Exonuclease</keyword>
<feature type="region of interest" description="Disordered" evidence="5">
    <location>
        <begin position="1224"/>
        <end position="1277"/>
    </location>
</feature>
<dbReference type="FunFam" id="3.40.50.12390:FF:000002">
    <property type="entry name" value="5'-3' exoribonuclease 1"/>
    <property type="match status" value="1"/>
</dbReference>
<keyword evidence="6" id="KW-1133">Transmembrane helix</keyword>
<feature type="region of interest" description="Disordered" evidence="5">
    <location>
        <begin position="1553"/>
        <end position="1735"/>
    </location>
</feature>
<feature type="domain" description="Xrn1 helical" evidence="8">
    <location>
        <begin position="272"/>
        <end position="591"/>
    </location>
</feature>
<dbReference type="Pfam" id="PF18334">
    <property type="entry name" value="XRN1_D2_D3"/>
    <property type="match status" value="1"/>
</dbReference>
<feature type="compositionally biased region" description="Polar residues" evidence="5">
    <location>
        <begin position="1713"/>
        <end position="1722"/>
    </location>
</feature>
<feature type="compositionally biased region" description="Basic and acidic residues" evidence="5">
    <location>
        <begin position="1723"/>
        <end position="1735"/>
    </location>
</feature>
<reference evidence="12" key="1">
    <citation type="submission" date="2022-08" db="UniProtKB">
        <authorList>
            <consortium name="EnsemblMetazoa"/>
        </authorList>
    </citation>
    <scope>IDENTIFICATION</scope>
    <source>
        <strain evidence="12">EBRO</strain>
    </source>
</reference>
<keyword evidence="2" id="KW-0378">Hydrolase</keyword>
<dbReference type="GO" id="GO:0016075">
    <property type="term" value="P:rRNA catabolic process"/>
    <property type="evidence" value="ECO:0007669"/>
    <property type="project" value="TreeGrafter"/>
</dbReference>
<protein>
    <submittedName>
        <fullName evidence="12">Uncharacterized protein</fullName>
    </submittedName>
</protein>
<feature type="compositionally biased region" description="Polar residues" evidence="5">
    <location>
        <begin position="1622"/>
        <end position="1632"/>
    </location>
</feature>
<dbReference type="Pfam" id="PF18332">
    <property type="entry name" value="XRN1_D1"/>
    <property type="match status" value="1"/>
</dbReference>
<dbReference type="Pfam" id="PF18129">
    <property type="entry name" value="SH3_12"/>
    <property type="match status" value="1"/>
</dbReference>
<evidence type="ECO:0000259" key="8">
    <source>
        <dbReference type="Pfam" id="PF17846"/>
    </source>
</evidence>
<dbReference type="PANTHER" id="PTHR12341">
    <property type="entry name" value="5'-&gt;3' EXORIBONUCLEASE"/>
    <property type="match status" value="1"/>
</dbReference>
<feature type="domain" description="Xrn1 N-terminal" evidence="7">
    <location>
        <begin position="1"/>
        <end position="227"/>
    </location>
</feature>